<sequence>MLPHIYRAPGLPTKLPDTPVVRDKKGKRVYGGQTSRIGKLTNVMRRHHREELARRGR</sequence>
<dbReference type="EMBL" id="MG009575">
    <property type="protein sequence ID" value="ATN94018.1"/>
    <property type="molecule type" value="Genomic_DNA"/>
</dbReference>
<proteinExistence type="predicted"/>
<evidence type="ECO:0000256" key="1">
    <source>
        <dbReference type="SAM" id="MobiDB-lite"/>
    </source>
</evidence>
<dbReference type="KEGG" id="vg:63210158"/>
<dbReference type="RefSeq" id="YP_010013545.1">
    <property type="nucleotide sequence ID" value="NC_053512.1"/>
</dbReference>
<evidence type="ECO:0000313" key="3">
    <source>
        <dbReference type="Proteomes" id="UP000229090"/>
    </source>
</evidence>
<dbReference type="Proteomes" id="UP000229090">
    <property type="component" value="Segment"/>
</dbReference>
<dbReference type="GeneID" id="63210158"/>
<evidence type="ECO:0000313" key="2">
    <source>
        <dbReference type="EMBL" id="ATN94018.1"/>
    </source>
</evidence>
<keyword evidence="3" id="KW-1185">Reference proteome</keyword>
<organism evidence="2 3">
    <name type="scientific">Mycobacterium phage Kumao</name>
    <dbReference type="NCBI Taxonomy" id="2041344"/>
    <lineage>
        <taxon>Viruses</taxon>
        <taxon>Duplodnaviria</taxon>
        <taxon>Heunggongvirae</taxon>
        <taxon>Uroviricota</taxon>
        <taxon>Caudoviricetes</taxon>
        <taxon>Vilmaviridae</taxon>
        <taxon>Kumaovirus</taxon>
        <taxon>Kumaovirus kumao</taxon>
    </lineage>
</organism>
<accession>A0A2D1GPX5</accession>
<gene>
    <name evidence="2" type="primary">55</name>
    <name evidence="2" type="ORF">SEA_KUMAO_55</name>
</gene>
<name>A0A2D1GPX5_9CAUD</name>
<reference evidence="3" key="1">
    <citation type="submission" date="2017-09" db="EMBL/GenBank/DDBJ databases">
        <authorList>
            <person name="Ehlers B."/>
            <person name="Leendertz F.H."/>
        </authorList>
    </citation>
    <scope>NUCLEOTIDE SEQUENCE [LARGE SCALE GENOMIC DNA]</scope>
</reference>
<protein>
    <submittedName>
        <fullName evidence="2">Uncharacterized protein</fullName>
    </submittedName>
</protein>
<feature type="region of interest" description="Disordered" evidence="1">
    <location>
        <begin position="1"/>
        <end position="31"/>
    </location>
</feature>